<keyword evidence="3" id="KW-1185">Reference proteome</keyword>
<gene>
    <name evidence="2" type="ORF">BaRGS_00004650</name>
</gene>
<sequence length="56" mass="5844">WRLFAYFESGSDVTSDRSGILARVSGTGFGQAGQNAGQLAPTNPNPPNPAPSPRPM</sequence>
<feature type="compositionally biased region" description="Pro residues" evidence="1">
    <location>
        <begin position="43"/>
        <end position="56"/>
    </location>
</feature>
<dbReference type="AlphaFoldDB" id="A0ABD0LYV0"/>
<evidence type="ECO:0000313" key="3">
    <source>
        <dbReference type="Proteomes" id="UP001519460"/>
    </source>
</evidence>
<dbReference type="EMBL" id="JACVVK020000016">
    <property type="protein sequence ID" value="KAK7504346.1"/>
    <property type="molecule type" value="Genomic_DNA"/>
</dbReference>
<feature type="non-terminal residue" evidence="2">
    <location>
        <position position="1"/>
    </location>
</feature>
<organism evidence="2 3">
    <name type="scientific">Batillaria attramentaria</name>
    <dbReference type="NCBI Taxonomy" id="370345"/>
    <lineage>
        <taxon>Eukaryota</taxon>
        <taxon>Metazoa</taxon>
        <taxon>Spiralia</taxon>
        <taxon>Lophotrochozoa</taxon>
        <taxon>Mollusca</taxon>
        <taxon>Gastropoda</taxon>
        <taxon>Caenogastropoda</taxon>
        <taxon>Sorbeoconcha</taxon>
        <taxon>Cerithioidea</taxon>
        <taxon>Batillariidae</taxon>
        <taxon>Batillaria</taxon>
    </lineage>
</organism>
<protein>
    <submittedName>
        <fullName evidence="2">Uncharacterized protein</fullName>
    </submittedName>
</protein>
<proteinExistence type="predicted"/>
<accession>A0ABD0LYV0</accession>
<name>A0ABD0LYV0_9CAEN</name>
<evidence type="ECO:0000256" key="1">
    <source>
        <dbReference type="SAM" id="MobiDB-lite"/>
    </source>
</evidence>
<dbReference type="Proteomes" id="UP001519460">
    <property type="component" value="Unassembled WGS sequence"/>
</dbReference>
<evidence type="ECO:0000313" key="2">
    <source>
        <dbReference type="EMBL" id="KAK7504346.1"/>
    </source>
</evidence>
<feature type="region of interest" description="Disordered" evidence="1">
    <location>
        <begin position="26"/>
        <end position="56"/>
    </location>
</feature>
<comment type="caution">
    <text evidence="2">The sequence shown here is derived from an EMBL/GenBank/DDBJ whole genome shotgun (WGS) entry which is preliminary data.</text>
</comment>
<reference evidence="2 3" key="1">
    <citation type="journal article" date="2023" name="Sci. Data">
        <title>Genome assembly of the Korean intertidal mud-creeper Batillaria attramentaria.</title>
        <authorList>
            <person name="Patra A.K."/>
            <person name="Ho P.T."/>
            <person name="Jun S."/>
            <person name="Lee S.J."/>
            <person name="Kim Y."/>
            <person name="Won Y.J."/>
        </authorList>
    </citation>
    <scope>NUCLEOTIDE SEQUENCE [LARGE SCALE GENOMIC DNA]</scope>
    <source>
        <strain evidence="2">Wonlab-2016</strain>
    </source>
</reference>